<evidence type="ECO:0000256" key="1">
    <source>
        <dbReference type="SAM" id="MobiDB-lite"/>
    </source>
</evidence>
<feature type="compositionally biased region" description="Basic and acidic residues" evidence="1">
    <location>
        <begin position="10"/>
        <end position="31"/>
    </location>
</feature>
<accession>A0A8J8XQM9</accession>
<organism evidence="2">
    <name type="scientific">Oryza sativa subsp. japonica</name>
    <name type="common">Rice</name>
    <dbReference type="NCBI Taxonomy" id="39947"/>
    <lineage>
        <taxon>Eukaryota</taxon>
        <taxon>Viridiplantae</taxon>
        <taxon>Streptophyta</taxon>
        <taxon>Embryophyta</taxon>
        <taxon>Tracheophyta</taxon>
        <taxon>Spermatophyta</taxon>
        <taxon>Magnoliopsida</taxon>
        <taxon>Liliopsida</taxon>
        <taxon>Poales</taxon>
        <taxon>Poaceae</taxon>
        <taxon>BOP clade</taxon>
        <taxon>Oryzoideae</taxon>
        <taxon>Oryzeae</taxon>
        <taxon>Oryzinae</taxon>
        <taxon>Oryza</taxon>
        <taxon>Oryza sativa</taxon>
    </lineage>
</organism>
<evidence type="ECO:0000313" key="2">
    <source>
        <dbReference type="EMBL" id="EEE64278.1"/>
    </source>
</evidence>
<gene>
    <name evidence="2" type="ORF">OsJ_19114</name>
</gene>
<dbReference type="AlphaFoldDB" id="A0A8J8XQM9"/>
<dbReference type="Proteomes" id="UP000007752">
    <property type="component" value="Chromosome 5"/>
</dbReference>
<dbReference type="EMBL" id="CM000142">
    <property type="protein sequence ID" value="EEE64278.1"/>
    <property type="molecule type" value="Genomic_DNA"/>
</dbReference>
<feature type="region of interest" description="Disordered" evidence="1">
    <location>
        <begin position="1"/>
        <end position="51"/>
    </location>
</feature>
<protein>
    <submittedName>
        <fullName evidence="2">Uncharacterized protein</fullName>
    </submittedName>
</protein>
<reference evidence="2" key="1">
    <citation type="journal article" date="2005" name="PLoS Biol.">
        <title>The genomes of Oryza sativa: a history of duplications.</title>
        <authorList>
            <person name="Yu J."/>
            <person name="Wang J."/>
            <person name="Lin W."/>
            <person name="Li S."/>
            <person name="Li H."/>
            <person name="Zhou J."/>
            <person name="Ni P."/>
            <person name="Dong W."/>
            <person name="Hu S."/>
            <person name="Zeng C."/>
            <person name="Zhang J."/>
            <person name="Zhang Y."/>
            <person name="Li R."/>
            <person name="Xu Z."/>
            <person name="Li S."/>
            <person name="Li X."/>
            <person name="Zheng H."/>
            <person name="Cong L."/>
            <person name="Lin L."/>
            <person name="Yin J."/>
            <person name="Geng J."/>
            <person name="Li G."/>
            <person name="Shi J."/>
            <person name="Liu J."/>
            <person name="Lv H."/>
            <person name="Li J."/>
            <person name="Wang J."/>
            <person name="Deng Y."/>
            <person name="Ran L."/>
            <person name="Shi X."/>
            <person name="Wang X."/>
            <person name="Wu Q."/>
            <person name="Li C."/>
            <person name="Ren X."/>
            <person name="Wang J."/>
            <person name="Wang X."/>
            <person name="Li D."/>
            <person name="Liu D."/>
            <person name="Zhang X."/>
            <person name="Ji Z."/>
            <person name="Zhao W."/>
            <person name="Sun Y."/>
            <person name="Zhang Z."/>
            <person name="Bao J."/>
            <person name="Han Y."/>
            <person name="Dong L."/>
            <person name="Ji J."/>
            <person name="Chen P."/>
            <person name="Wu S."/>
            <person name="Liu J."/>
            <person name="Xiao Y."/>
            <person name="Bu D."/>
            <person name="Tan J."/>
            <person name="Yang L."/>
            <person name="Ye C."/>
            <person name="Zhang J."/>
            <person name="Xu J."/>
            <person name="Zhou Y."/>
            <person name="Yu Y."/>
            <person name="Zhang B."/>
            <person name="Zhuang S."/>
            <person name="Wei H."/>
            <person name="Liu B."/>
            <person name="Lei M."/>
            <person name="Yu H."/>
            <person name="Li Y."/>
            <person name="Xu H."/>
            <person name="Wei S."/>
            <person name="He X."/>
            <person name="Fang L."/>
            <person name="Zhang Z."/>
            <person name="Zhang Y."/>
            <person name="Huang X."/>
            <person name="Su Z."/>
            <person name="Tong W."/>
            <person name="Li J."/>
            <person name="Tong Z."/>
            <person name="Li S."/>
            <person name="Ye J."/>
            <person name="Wang L."/>
            <person name="Fang L."/>
            <person name="Lei T."/>
            <person name="Chen C."/>
            <person name="Chen H."/>
            <person name="Xu Z."/>
            <person name="Li H."/>
            <person name="Huang H."/>
            <person name="Zhang F."/>
            <person name="Xu H."/>
            <person name="Li N."/>
            <person name="Zhao C."/>
            <person name="Li S."/>
            <person name="Dong L."/>
            <person name="Huang Y."/>
            <person name="Li L."/>
            <person name="Xi Y."/>
            <person name="Qi Q."/>
            <person name="Li W."/>
            <person name="Zhang B."/>
            <person name="Hu W."/>
            <person name="Zhang Y."/>
            <person name="Tian X."/>
            <person name="Jiao Y."/>
            <person name="Liang X."/>
            <person name="Jin J."/>
            <person name="Gao L."/>
            <person name="Zheng W."/>
            <person name="Hao B."/>
            <person name="Liu S."/>
            <person name="Wang W."/>
            <person name="Yuan L."/>
            <person name="Cao M."/>
            <person name="McDermott J."/>
            <person name="Samudrala R."/>
            <person name="Wang J."/>
            <person name="Wong G.K."/>
            <person name="Yang H."/>
        </authorList>
    </citation>
    <scope>NUCLEOTIDE SEQUENCE [LARGE SCALE GENOMIC DNA]</scope>
</reference>
<name>A0A8J8XQM9_ORYSJ</name>
<reference evidence="2" key="2">
    <citation type="submission" date="2008-12" db="EMBL/GenBank/DDBJ databases">
        <title>Improved gene annotation of the rice (Oryza sativa) genomes.</title>
        <authorList>
            <person name="Wang J."/>
            <person name="Li R."/>
            <person name="Fan W."/>
            <person name="Huang Q."/>
            <person name="Zhang J."/>
            <person name="Zhou Y."/>
            <person name="Hu Y."/>
            <person name="Zi S."/>
            <person name="Li J."/>
            <person name="Ni P."/>
            <person name="Zheng H."/>
            <person name="Zhang Y."/>
            <person name="Zhao M."/>
            <person name="Hao Q."/>
            <person name="McDermott J."/>
            <person name="Samudrala R."/>
            <person name="Kristiansen K."/>
            <person name="Wong G.K.-S."/>
        </authorList>
    </citation>
    <scope>NUCLEOTIDE SEQUENCE</scope>
</reference>
<proteinExistence type="predicted"/>
<sequence>MDAGSGGQGWREDFRQWRGDEHRISADDRGAHARHRGRMTGGATRAGPHVAVTPGIAAKWCGGGLEAEAEEDQDEMRE</sequence>